<organism evidence="1 2">
    <name type="scientific">Streptococcus cuniculi</name>
    <dbReference type="NCBI Taxonomy" id="1432788"/>
    <lineage>
        <taxon>Bacteria</taxon>
        <taxon>Bacillati</taxon>
        <taxon>Bacillota</taxon>
        <taxon>Bacilli</taxon>
        <taxon>Lactobacillales</taxon>
        <taxon>Streptococcaceae</taxon>
        <taxon>Streptococcus</taxon>
    </lineage>
</organism>
<protein>
    <recommendedName>
        <fullName evidence="3">rRNA biogenesis protein rrp5</fullName>
    </recommendedName>
</protein>
<accession>A0A4Y9JD93</accession>
<evidence type="ECO:0008006" key="3">
    <source>
        <dbReference type="Google" id="ProtNLM"/>
    </source>
</evidence>
<gene>
    <name evidence="1" type="ORF">E4T82_05365</name>
</gene>
<evidence type="ECO:0000313" key="1">
    <source>
        <dbReference type="EMBL" id="TFU97894.1"/>
    </source>
</evidence>
<reference evidence="1 2" key="1">
    <citation type="submission" date="2019-03" db="EMBL/GenBank/DDBJ databases">
        <title>Diversity of the mouse oral microbiome.</title>
        <authorList>
            <person name="Joseph S."/>
            <person name="Aduse-Opoku J."/>
            <person name="Curtis M."/>
            <person name="Wade W."/>
            <person name="Hashim A."/>
        </authorList>
    </citation>
    <scope>NUCLEOTIDE SEQUENCE [LARGE SCALE GENOMIC DNA]</scope>
    <source>
        <strain evidence="1 2">WM131</strain>
    </source>
</reference>
<name>A0A4Y9JD93_9STRE</name>
<dbReference type="EMBL" id="SPPD01000006">
    <property type="protein sequence ID" value="TFU97894.1"/>
    <property type="molecule type" value="Genomic_DNA"/>
</dbReference>
<dbReference type="AlphaFoldDB" id="A0A4Y9JD93"/>
<proteinExistence type="predicted"/>
<comment type="caution">
    <text evidence="1">The sequence shown here is derived from an EMBL/GenBank/DDBJ whole genome shotgun (WGS) entry which is preliminary data.</text>
</comment>
<dbReference type="RefSeq" id="WP_135181841.1">
    <property type="nucleotide sequence ID" value="NZ_JADGKZ010000006.1"/>
</dbReference>
<evidence type="ECO:0000313" key="2">
    <source>
        <dbReference type="Proteomes" id="UP000297253"/>
    </source>
</evidence>
<dbReference type="Proteomes" id="UP000297253">
    <property type="component" value="Unassembled WGS sequence"/>
</dbReference>
<sequence length="107" mass="11601">MIEIKITGETIEEVTDALARTLGGISSAGTLEIDAKKVAETAKSKEDPEDDDTPSVTLAEIKTLAKAKMEEQKSKAIKGLLADLGIKKIDQLDEDQYADFYASLEEL</sequence>